<protein>
    <recommendedName>
        <fullName evidence="2">Glycosyltransferase 2-like domain-containing protein</fullName>
    </recommendedName>
</protein>
<dbReference type="EMBL" id="LAZR01000125">
    <property type="protein sequence ID" value="KKN88903.1"/>
    <property type="molecule type" value="Genomic_DNA"/>
</dbReference>
<dbReference type="InterPro" id="IPR029044">
    <property type="entry name" value="Nucleotide-diphossugar_trans"/>
</dbReference>
<dbReference type="SUPFAM" id="SSF53448">
    <property type="entry name" value="Nucleotide-diphospho-sugar transferases"/>
    <property type="match status" value="1"/>
</dbReference>
<comment type="caution">
    <text evidence="1">The sequence shown here is derived from an EMBL/GenBank/DDBJ whole genome shotgun (WGS) entry which is preliminary data.</text>
</comment>
<gene>
    <name evidence="1" type="ORF">LCGC14_0245100</name>
</gene>
<evidence type="ECO:0000313" key="1">
    <source>
        <dbReference type="EMBL" id="KKN88903.1"/>
    </source>
</evidence>
<organism evidence="1">
    <name type="scientific">marine sediment metagenome</name>
    <dbReference type="NCBI Taxonomy" id="412755"/>
    <lineage>
        <taxon>unclassified sequences</taxon>
        <taxon>metagenomes</taxon>
        <taxon>ecological metagenomes</taxon>
    </lineage>
</organism>
<reference evidence="1" key="1">
    <citation type="journal article" date="2015" name="Nature">
        <title>Complex archaea that bridge the gap between prokaryotes and eukaryotes.</title>
        <authorList>
            <person name="Spang A."/>
            <person name="Saw J.H."/>
            <person name="Jorgensen S.L."/>
            <person name="Zaremba-Niedzwiedzka K."/>
            <person name="Martijn J."/>
            <person name="Lind A.E."/>
            <person name="van Eijk R."/>
            <person name="Schleper C."/>
            <person name="Guy L."/>
            <person name="Ettema T.J."/>
        </authorList>
    </citation>
    <scope>NUCLEOTIDE SEQUENCE</scope>
</reference>
<sequence>MNKIIGLIGAHYAEDFIGPSIKQALSFCDEVIVSIGAHTPLLAELHDTTLLKAQEFGDKITLVPCINDGFIATGKCKTLNNMLAASTLYEPGNWVFMLDVDEFYFDETLQEARDIIENDPTADTIQFPAKFFFINMERYLHSTHHRLYKIKDRNGKFLPTCSWNSRVEYRNVVRDTGQKGMFHYSLLTPEDYKERQWKTEYKQQSGRVFEAQQRKWNWLNQIYRPFELDNEAYWTDKSMELFGADYKRRNPCWTPGFTPDSGGNLYVYEGPHPPVIEEAGLPQIEDFRAYHAAKRRT</sequence>
<accession>A0A0F9XB72</accession>
<evidence type="ECO:0008006" key="2">
    <source>
        <dbReference type="Google" id="ProtNLM"/>
    </source>
</evidence>
<dbReference type="Gene3D" id="3.90.550.10">
    <property type="entry name" value="Spore Coat Polysaccharide Biosynthesis Protein SpsA, Chain A"/>
    <property type="match status" value="1"/>
</dbReference>
<name>A0A0F9XB72_9ZZZZ</name>
<proteinExistence type="predicted"/>
<dbReference type="AlphaFoldDB" id="A0A0F9XB72"/>